<feature type="domain" description="DNA polymerase III subunit delta' AAA+ ATPase lid" evidence="9">
    <location>
        <begin position="167"/>
        <end position="207"/>
    </location>
</feature>
<dbReference type="AlphaFoldDB" id="A0A088MYD6"/>
<dbReference type="GO" id="GO:0009360">
    <property type="term" value="C:DNA polymerase III complex"/>
    <property type="evidence" value="ECO:0007669"/>
    <property type="project" value="InterPro"/>
</dbReference>
<dbReference type="GO" id="GO:0003677">
    <property type="term" value="F:DNA binding"/>
    <property type="evidence" value="ECO:0007669"/>
    <property type="project" value="InterPro"/>
</dbReference>
<evidence type="ECO:0000259" key="8">
    <source>
        <dbReference type="Pfam" id="PF09115"/>
    </source>
</evidence>
<dbReference type="InterPro" id="IPR008921">
    <property type="entry name" value="DNA_pol3_clamp-load_cplx_C"/>
</dbReference>
<dbReference type="SUPFAM" id="SSF52540">
    <property type="entry name" value="P-loop containing nucleoside triphosphate hydrolases"/>
    <property type="match status" value="1"/>
</dbReference>
<dbReference type="Pfam" id="PF09115">
    <property type="entry name" value="DNApol3-delta_C"/>
    <property type="match status" value="1"/>
</dbReference>
<keyword evidence="4 10" id="KW-0548">Nucleotidyltransferase</keyword>
<dbReference type="GO" id="GO:0003887">
    <property type="term" value="F:DNA-directed DNA polymerase activity"/>
    <property type="evidence" value="ECO:0007669"/>
    <property type="project" value="UniProtKB-KW"/>
</dbReference>
<evidence type="ECO:0000256" key="1">
    <source>
        <dbReference type="ARBA" id="ARBA00012417"/>
    </source>
</evidence>
<dbReference type="InterPro" id="IPR015199">
    <property type="entry name" value="DNA_pol_III_delta_C"/>
</dbReference>
<dbReference type="InterPro" id="IPR050238">
    <property type="entry name" value="DNA_Rep/Repair_Clamp_Loader"/>
</dbReference>
<feature type="domain" description="DNA polymerase III delta subunit C-terminal" evidence="8">
    <location>
        <begin position="211"/>
        <end position="321"/>
    </location>
</feature>
<dbReference type="KEGG" id="bcib:IM45_960"/>
<dbReference type="PANTHER" id="PTHR11669:SF8">
    <property type="entry name" value="DNA POLYMERASE III SUBUNIT DELTA"/>
    <property type="match status" value="1"/>
</dbReference>
<dbReference type="Pfam" id="PF13177">
    <property type="entry name" value="DNA_pol3_delta2"/>
    <property type="match status" value="1"/>
</dbReference>
<evidence type="ECO:0000313" key="10">
    <source>
        <dbReference type="EMBL" id="AIN47350.1"/>
    </source>
</evidence>
<dbReference type="Gene3D" id="3.40.50.300">
    <property type="entry name" value="P-loop containing nucleotide triphosphate hydrolases"/>
    <property type="match status" value="1"/>
</dbReference>
<name>A0A088MYD6_9GAMM</name>
<dbReference type="InterPro" id="IPR027417">
    <property type="entry name" value="P-loop_NTPase"/>
</dbReference>
<evidence type="ECO:0000259" key="9">
    <source>
        <dbReference type="Pfam" id="PF21500"/>
    </source>
</evidence>
<keyword evidence="6" id="KW-0239">DNA-directed DNA polymerase</keyword>
<evidence type="ECO:0000256" key="3">
    <source>
        <dbReference type="ARBA" id="ARBA00022679"/>
    </source>
</evidence>
<comment type="catalytic activity">
    <reaction evidence="7">
        <text>DNA(n) + a 2'-deoxyribonucleoside 5'-triphosphate = DNA(n+1) + diphosphate</text>
        <dbReference type="Rhea" id="RHEA:22508"/>
        <dbReference type="Rhea" id="RHEA-COMP:17339"/>
        <dbReference type="Rhea" id="RHEA-COMP:17340"/>
        <dbReference type="ChEBI" id="CHEBI:33019"/>
        <dbReference type="ChEBI" id="CHEBI:61560"/>
        <dbReference type="ChEBI" id="CHEBI:173112"/>
        <dbReference type="EC" id="2.7.7.7"/>
    </reaction>
</comment>
<evidence type="ECO:0000256" key="7">
    <source>
        <dbReference type="ARBA" id="ARBA00049244"/>
    </source>
</evidence>
<evidence type="ECO:0000313" key="11">
    <source>
        <dbReference type="Proteomes" id="UP000067325"/>
    </source>
</evidence>
<dbReference type="Proteomes" id="UP000067325">
    <property type="component" value="Chromosome"/>
</dbReference>
<gene>
    <name evidence="10" type="ORF">IM45_960</name>
</gene>
<dbReference type="GO" id="GO:0008408">
    <property type="term" value="F:3'-5' exonuclease activity"/>
    <property type="evidence" value="ECO:0007669"/>
    <property type="project" value="InterPro"/>
</dbReference>
<sequence>MRLYPWLESHYLNILTSYQQGKGHHALLLYSQKGNGKAFLFQALSNWLMCLKPNTIINCGQCHSCQLMNAGNHPDYYKIELEKEQQSIGVETIRILIESLYSHPHQGGAKVVSLSHIKLLTKQGVNALLKMLEEPPEETYFLLGSRDKSCLLPTLLSRCLCWQLPSPDEALGLSWLQQQKETYPILAARTALRLCGGAPLAALALLQPACWNKRQALCVAMREALHHRDFLTLLPFLNGNEDVPLHWVLTLLIDALKLQQGAQAFLVNADQLNLITAVAMHWTSLTLHRQVQQWLHCHHQWSEVSGINRKLLLTYRLLNWEWDMSNPYTHPWTL</sequence>
<dbReference type="GO" id="GO:0006261">
    <property type="term" value="P:DNA-templated DNA replication"/>
    <property type="evidence" value="ECO:0007669"/>
    <property type="project" value="TreeGrafter"/>
</dbReference>
<dbReference type="NCBIfam" id="TIGR00678">
    <property type="entry name" value="holB"/>
    <property type="match status" value="1"/>
</dbReference>
<dbReference type="EMBL" id="CP008985">
    <property type="protein sequence ID" value="AIN47350.1"/>
    <property type="molecule type" value="Genomic_DNA"/>
</dbReference>
<keyword evidence="3 10" id="KW-0808">Transferase</keyword>
<dbReference type="RefSeq" id="WP_038498838.1">
    <property type="nucleotide sequence ID" value="NZ_CP008985.1"/>
</dbReference>
<keyword evidence="5" id="KW-0235">DNA replication</keyword>
<evidence type="ECO:0000256" key="4">
    <source>
        <dbReference type="ARBA" id="ARBA00022695"/>
    </source>
</evidence>
<accession>A0A088MYD6</accession>
<evidence type="ECO:0000256" key="5">
    <source>
        <dbReference type="ARBA" id="ARBA00022705"/>
    </source>
</evidence>
<dbReference type="EC" id="2.7.7.7" evidence="1"/>
<dbReference type="eggNOG" id="COG0470">
    <property type="taxonomic scope" value="Bacteria"/>
</dbReference>
<dbReference type="PANTHER" id="PTHR11669">
    <property type="entry name" value="REPLICATION FACTOR C / DNA POLYMERASE III GAMMA-TAU SUBUNIT"/>
    <property type="match status" value="1"/>
</dbReference>
<proteinExistence type="predicted"/>
<dbReference type="InterPro" id="IPR004622">
    <property type="entry name" value="DNA_pol_HolB"/>
</dbReference>
<dbReference type="Gene3D" id="1.20.272.10">
    <property type="match status" value="1"/>
</dbReference>
<evidence type="ECO:0000256" key="2">
    <source>
        <dbReference type="ARBA" id="ARBA00014363"/>
    </source>
</evidence>
<dbReference type="Pfam" id="PF21500">
    <property type="entry name" value="HolB_lid"/>
    <property type="match status" value="1"/>
</dbReference>
<reference evidence="10 11" key="1">
    <citation type="journal article" date="2014" name="MBio">
        <title>Differential genome evolution between companion symbionts in an insect-bacterial symbiosis.</title>
        <authorList>
            <person name="Bennett G.M."/>
            <person name="McCutcheon J.P."/>
            <person name="MacDonald B.R."/>
            <person name="Romanovicz D."/>
            <person name="Moran N.A."/>
        </authorList>
    </citation>
    <scope>NUCLEOTIDE SEQUENCE [LARGE SCALE GENOMIC DNA]</scope>
    <source>
        <strain evidence="10 11">BGSS</strain>
    </source>
</reference>
<dbReference type="SUPFAM" id="SSF48019">
    <property type="entry name" value="post-AAA+ oligomerization domain-like"/>
    <property type="match status" value="1"/>
</dbReference>
<organism evidence="10 11">
    <name type="scientific">Candidatus Palibaumannia cicadellinicola</name>
    <dbReference type="NCBI Taxonomy" id="186490"/>
    <lineage>
        <taxon>Bacteria</taxon>
        <taxon>Pseudomonadati</taxon>
        <taxon>Pseudomonadota</taxon>
        <taxon>Gammaproteobacteria</taxon>
        <taxon>Candidatus Palibaumannia</taxon>
    </lineage>
</organism>
<protein>
    <recommendedName>
        <fullName evidence="2">DNA polymerase III subunit delta'</fullName>
        <ecNumber evidence="1">2.7.7.7</ecNumber>
    </recommendedName>
</protein>
<evidence type="ECO:0000256" key="6">
    <source>
        <dbReference type="ARBA" id="ARBA00022932"/>
    </source>
</evidence>
<dbReference type="InterPro" id="IPR048731">
    <property type="entry name" value="HolB_lid-gammaproteobact"/>
</dbReference>
<dbReference type="OrthoDB" id="9811073at2"/>